<evidence type="ECO:0000313" key="3">
    <source>
        <dbReference type="EMBL" id="KAK7045301.1"/>
    </source>
</evidence>
<dbReference type="PANTHER" id="PTHR40465">
    <property type="entry name" value="CHROMOSOME 1, WHOLE GENOME SHOTGUN SEQUENCE"/>
    <property type="match status" value="1"/>
</dbReference>
<keyword evidence="1" id="KW-0812">Transmembrane</keyword>
<feature type="transmembrane region" description="Helical" evidence="1">
    <location>
        <begin position="161"/>
        <end position="182"/>
    </location>
</feature>
<keyword evidence="1" id="KW-1133">Transmembrane helix</keyword>
<keyword evidence="4" id="KW-1185">Reference proteome</keyword>
<dbReference type="Proteomes" id="UP001362999">
    <property type="component" value="Unassembled WGS sequence"/>
</dbReference>
<organism evidence="3 4">
    <name type="scientific">Favolaschia claudopus</name>
    <dbReference type="NCBI Taxonomy" id="2862362"/>
    <lineage>
        <taxon>Eukaryota</taxon>
        <taxon>Fungi</taxon>
        <taxon>Dikarya</taxon>
        <taxon>Basidiomycota</taxon>
        <taxon>Agaricomycotina</taxon>
        <taxon>Agaricomycetes</taxon>
        <taxon>Agaricomycetidae</taxon>
        <taxon>Agaricales</taxon>
        <taxon>Marasmiineae</taxon>
        <taxon>Mycenaceae</taxon>
        <taxon>Favolaschia</taxon>
    </lineage>
</organism>
<dbReference type="AlphaFoldDB" id="A0AAW0D4A3"/>
<protein>
    <recommendedName>
        <fullName evidence="2">DUF6534 domain-containing protein</fullName>
    </recommendedName>
</protein>
<evidence type="ECO:0000256" key="1">
    <source>
        <dbReference type="SAM" id="Phobius"/>
    </source>
</evidence>
<keyword evidence="1" id="KW-0472">Membrane</keyword>
<dbReference type="Pfam" id="PF20152">
    <property type="entry name" value="DUF6534"/>
    <property type="match status" value="1"/>
</dbReference>
<evidence type="ECO:0000259" key="2">
    <source>
        <dbReference type="Pfam" id="PF20152"/>
    </source>
</evidence>
<accession>A0AAW0D4A3</accession>
<feature type="domain" description="DUF6534" evidence="2">
    <location>
        <begin position="167"/>
        <end position="255"/>
    </location>
</feature>
<feature type="transmembrane region" description="Helical" evidence="1">
    <location>
        <begin position="81"/>
        <end position="104"/>
    </location>
</feature>
<evidence type="ECO:0000313" key="4">
    <source>
        <dbReference type="Proteomes" id="UP001362999"/>
    </source>
</evidence>
<proteinExistence type="predicted"/>
<reference evidence="3 4" key="1">
    <citation type="journal article" date="2024" name="J Genomics">
        <title>Draft genome sequencing and assembly of Favolaschia claudopus CIRM-BRFM 2984 isolated from oak limbs.</title>
        <authorList>
            <person name="Navarro D."/>
            <person name="Drula E."/>
            <person name="Chaduli D."/>
            <person name="Cazenave R."/>
            <person name="Ahrendt S."/>
            <person name="Wang J."/>
            <person name="Lipzen A."/>
            <person name="Daum C."/>
            <person name="Barry K."/>
            <person name="Grigoriev I.V."/>
            <person name="Favel A."/>
            <person name="Rosso M.N."/>
            <person name="Martin F."/>
        </authorList>
    </citation>
    <scope>NUCLEOTIDE SEQUENCE [LARGE SCALE GENOMIC DNA]</scope>
    <source>
        <strain evidence="3 4">CIRM-BRFM 2984</strain>
    </source>
</reference>
<comment type="caution">
    <text evidence="3">The sequence shown here is derived from an EMBL/GenBank/DDBJ whole genome shotgun (WGS) entry which is preliminary data.</text>
</comment>
<sequence length="301" mass="33723">MSQYLLLTAPILAGTQANWALAATLLLQVCRFLTYFPNERRWIKTLVCAILLLELTQTGVSSHYAYWVLCLGWGDEKALAILPWSCLATPVFTGITAGAVQTFFSWRIYLLMSRTIWACAVAGVIFLLAIAQAVMIFVVVGQFSQSTEFANVVKITSGVRSWLIITTVCDILTTSTLIIIFYQYRIQMPWEERRTDTFISKLMLNTVETGAVTTFTAIIYLILFLVYPLSNLEETPTFILGKVYANVLVFTLNARYGGARRRFWTNDAIPVPQQTVGEFTSIYLPYSTDAVSTSECTDATP</sequence>
<gene>
    <name evidence="3" type="ORF">R3P38DRAFT_192107</name>
</gene>
<feature type="transmembrane region" description="Helical" evidence="1">
    <location>
        <begin position="202"/>
        <end position="227"/>
    </location>
</feature>
<feature type="transmembrane region" description="Helical" evidence="1">
    <location>
        <begin position="239"/>
        <end position="256"/>
    </location>
</feature>
<feature type="transmembrane region" description="Helical" evidence="1">
    <location>
        <begin position="116"/>
        <end position="141"/>
    </location>
</feature>
<dbReference type="InterPro" id="IPR045339">
    <property type="entry name" value="DUF6534"/>
</dbReference>
<dbReference type="EMBL" id="JAWWNJ010000011">
    <property type="protein sequence ID" value="KAK7045301.1"/>
    <property type="molecule type" value="Genomic_DNA"/>
</dbReference>
<dbReference type="PANTHER" id="PTHR40465:SF1">
    <property type="entry name" value="DUF6534 DOMAIN-CONTAINING PROTEIN"/>
    <property type="match status" value="1"/>
</dbReference>
<name>A0AAW0D4A3_9AGAR</name>